<evidence type="ECO:0000313" key="2">
    <source>
        <dbReference type="Proteomes" id="UP000442707"/>
    </source>
</evidence>
<dbReference type="EMBL" id="VZRB01000032">
    <property type="protein sequence ID" value="KAB1141414.1"/>
    <property type="molecule type" value="Genomic_DNA"/>
</dbReference>
<dbReference type="AlphaFoldDB" id="A0A6H9UR89"/>
<accession>A0A6H9UR89</accession>
<reference evidence="1 2" key="1">
    <citation type="submission" date="2019-09" db="EMBL/GenBank/DDBJ databases">
        <title>Screening of Novel Bioactive Compounds from Soil-Associated.</title>
        <authorList>
            <person name="Zhao S."/>
        </authorList>
    </citation>
    <scope>NUCLEOTIDE SEQUENCE [LARGE SCALE GENOMIC DNA]</scope>
    <source>
        <strain evidence="1 2">HIT-DPA4</strain>
    </source>
</reference>
<dbReference type="Proteomes" id="UP000442707">
    <property type="component" value="Unassembled WGS sequence"/>
</dbReference>
<name>A0A6H9UR89_9ACTN</name>
<gene>
    <name evidence="1" type="ORF">F7R91_32855</name>
</gene>
<dbReference type="RefSeq" id="WP_150955356.1">
    <property type="nucleotide sequence ID" value="NZ_VZRB01000032.1"/>
</dbReference>
<keyword evidence="2" id="KW-1185">Reference proteome</keyword>
<evidence type="ECO:0000313" key="1">
    <source>
        <dbReference type="EMBL" id="KAB1141414.1"/>
    </source>
</evidence>
<organism evidence="1 2">
    <name type="scientific">Streptomyces luteolifulvus</name>
    <dbReference type="NCBI Taxonomy" id="2615112"/>
    <lineage>
        <taxon>Bacteria</taxon>
        <taxon>Bacillati</taxon>
        <taxon>Actinomycetota</taxon>
        <taxon>Actinomycetes</taxon>
        <taxon>Kitasatosporales</taxon>
        <taxon>Streptomycetaceae</taxon>
        <taxon>Streptomyces</taxon>
    </lineage>
</organism>
<proteinExistence type="predicted"/>
<protein>
    <submittedName>
        <fullName evidence="1">Uncharacterized protein</fullName>
    </submittedName>
</protein>
<sequence>MSGRHAAGRKPRPLRASSYAPTGPRLVGYRCEALATPLEGKRAVVIAAHNARSPRLAARWLQGQAEHLARHLDPDPFAAWLHTAPLVISGDTHAADVLRTWVRDPDKYADAMQKLAARISYNLTVTDSDARYSLIAAPVPVRRPPQFPPPAGCLPSPAGAGCQPAAAYAAL</sequence>
<comment type="caution">
    <text evidence="1">The sequence shown here is derived from an EMBL/GenBank/DDBJ whole genome shotgun (WGS) entry which is preliminary data.</text>
</comment>